<dbReference type="InterPro" id="IPR042197">
    <property type="entry name" value="Apaf_helical"/>
</dbReference>
<dbReference type="InterPro" id="IPR027417">
    <property type="entry name" value="P-loop_NTPase"/>
</dbReference>
<keyword evidence="3" id="KW-0067">ATP-binding</keyword>
<dbReference type="OrthoDB" id="1736599at2759"/>
<dbReference type="InterPro" id="IPR050905">
    <property type="entry name" value="Plant_NBS-LRR"/>
</dbReference>
<dbReference type="Proteomes" id="UP000323000">
    <property type="component" value="Chromosome 3"/>
</dbReference>
<sequence>MADIAISVVAKVAEYLIAPVARPFSKKVAGKLKDVVRLEKEAGIPSHDNHKGCKLLLTTRSRDVLTNKMDSQIKFYIEVLNEDDAWKLFKRTAGVPIAIVTVAKALKGKGVSEWNKALRELRRPSPESFEGVTSEYKVCNYNVSVQDLLRYGMGLGLFTRIKTMEEALDNVDALVSKLKASSLLLDSSNSKTFAMHDVVRDVARSIASRDHHMFTLTDDVTPWNWAYEDTLKNCTAISLHDITKLLEDLLFVVALCYVSVVFSSVGSECEKLHAKGVTKITIELSSHCINVVKIDEVDNSKFNVGNEVEIHHAMKITMNNVQNILHMVTNMDGRLKLVEASLNEIMKANGENAANMAANNSRVDDGGLIVEEVNHNFVDVSSKDNKSISKSNKKMKSFSPIMTASSQNDDEQLMRNMVDGMQKKTDLLFPPSLFDPKFVVKPPKLDSRNIPIWVDESDHDSPNDVLLDRHYNIRRNLMQIRKANERKPSRYQLSPCDKCRG</sequence>
<comment type="caution">
    <text evidence="5">The sequence shown here is derived from an EMBL/GenBank/DDBJ whole genome shotgun (WGS) entry which is preliminary data.</text>
</comment>
<keyword evidence="2" id="KW-0611">Plant defense</keyword>
<dbReference type="PANTHER" id="PTHR33463:SF198">
    <property type="entry name" value="RPP4C3"/>
    <property type="match status" value="1"/>
</dbReference>
<dbReference type="GO" id="GO:0043531">
    <property type="term" value="F:ADP binding"/>
    <property type="evidence" value="ECO:0007669"/>
    <property type="project" value="InterPro"/>
</dbReference>
<protein>
    <recommendedName>
        <fullName evidence="4">NB-ARC domain-containing protein</fullName>
    </recommendedName>
</protein>
<name>A0A5C7I8I4_9ROSI</name>
<dbReference type="PANTHER" id="PTHR33463">
    <property type="entry name" value="NB-ARC DOMAIN-CONTAINING PROTEIN-RELATED"/>
    <property type="match status" value="1"/>
</dbReference>
<evidence type="ECO:0000256" key="2">
    <source>
        <dbReference type="ARBA" id="ARBA00022821"/>
    </source>
</evidence>
<dbReference type="GO" id="GO:0006952">
    <property type="term" value="P:defense response"/>
    <property type="evidence" value="ECO:0007669"/>
    <property type="project" value="UniProtKB-KW"/>
</dbReference>
<organism evidence="5 6">
    <name type="scientific">Acer yangbiense</name>
    <dbReference type="NCBI Taxonomy" id="1000413"/>
    <lineage>
        <taxon>Eukaryota</taxon>
        <taxon>Viridiplantae</taxon>
        <taxon>Streptophyta</taxon>
        <taxon>Embryophyta</taxon>
        <taxon>Tracheophyta</taxon>
        <taxon>Spermatophyta</taxon>
        <taxon>Magnoliopsida</taxon>
        <taxon>eudicotyledons</taxon>
        <taxon>Gunneridae</taxon>
        <taxon>Pentapetalae</taxon>
        <taxon>rosids</taxon>
        <taxon>malvids</taxon>
        <taxon>Sapindales</taxon>
        <taxon>Sapindaceae</taxon>
        <taxon>Hippocastanoideae</taxon>
        <taxon>Acereae</taxon>
        <taxon>Acer</taxon>
    </lineage>
</organism>
<keyword evidence="1" id="KW-0547">Nucleotide-binding</keyword>
<evidence type="ECO:0000256" key="3">
    <source>
        <dbReference type="ARBA" id="ARBA00022840"/>
    </source>
</evidence>
<evidence type="ECO:0000259" key="4">
    <source>
        <dbReference type="Pfam" id="PF00931"/>
    </source>
</evidence>
<dbReference type="Gene3D" id="1.10.8.430">
    <property type="entry name" value="Helical domain of apoptotic protease-activating factors"/>
    <property type="match status" value="1"/>
</dbReference>
<dbReference type="InterPro" id="IPR002182">
    <property type="entry name" value="NB-ARC"/>
</dbReference>
<gene>
    <name evidence="5" type="ORF">EZV62_006756</name>
</gene>
<feature type="domain" description="NB-ARC" evidence="4">
    <location>
        <begin position="41"/>
        <end position="93"/>
    </location>
</feature>
<keyword evidence="6" id="KW-1185">Reference proteome</keyword>
<dbReference type="Pfam" id="PF00931">
    <property type="entry name" value="NB-ARC"/>
    <property type="match status" value="1"/>
</dbReference>
<reference evidence="6" key="1">
    <citation type="journal article" date="2019" name="Gigascience">
        <title>De novo genome assembly of the endangered Acer yangbiense, a plant species with extremely small populations endemic to Yunnan Province, China.</title>
        <authorList>
            <person name="Yang J."/>
            <person name="Wariss H.M."/>
            <person name="Tao L."/>
            <person name="Zhang R."/>
            <person name="Yun Q."/>
            <person name="Hollingsworth P."/>
            <person name="Dao Z."/>
            <person name="Luo G."/>
            <person name="Guo H."/>
            <person name="Ma Y."/>
            <person name="Sun W."/>
        </authorList>
    </citation>
    <scope>NUCLEOTIDE SEQUENCE [LARGE SCALE GENOMIC DNA]</scope>
    <source>
        <strain evidence="6">cv. Malutang</strain>
    </source>
</reference>
<proteinExistence type="predicted"/>
<dbReference type="SUPFAM" id="SSF52540">
    <property type="entry name" value="P-loop containing nucleoside triphosphate hydrolases"/>
    <property type="match status" value="1"/>
</dbReference>
<dbReference type="EMBL" id="VAHF01000003">
    <property type="protein sequence ID" value="TXG65481.1"/>
    <property type="molecule type" value="Genomic_DNA"/>
</dbReference>
<evidence type="ECO:0000256" key="1">
    <source>
        <dbReference type="ARBA" id="ARBA00022741"/>
    </source>
</evidence>
<dbReference type="GO" id="GO:0005524">
    <property type="term" value="F:ATP binding"/>
    <property type="evidence" value="ECO:0007669"/>
    <property type="project" value="UniProtKB-KW"/>
</dbReference>
<evidence type="ECO:0000313" key="6">
    <source>
        <dbReference type="Proteomes" id="UP000323000"/>
    </source>
</evidence>
<dbReference type="AlphaFoldDB" id="A0A5C7I8I4"/>
<accession>A0A5C7I8I4</accession>
<evidence type="ECO:0000313" key="5">
    <source>
        <dbReference type="EMBL" id="TXG65481.1"/>
    </source>
</evidence>